<evidence type="ECO:0000313" key="3">
    <source>
        <dbReference type="EMBL" id="WZE63480.1"/>
    </source>
</evidence>
<feature type="transmembrane region" description="Helical" evidence="2">
    <location>
        <begin position="6"/>
        <end position="28"/>
    </location>
</feature>
<keyword evidence="1" id="KW-0175">Coiled coil</keyword>
<sequence length="146" mass="16384">MDGTQILAWGGILLGGGSGIFVIIKTIIDKYGKGTTDRQTEVEFGVGILQQQITKSAEDSKRWLEVETYLRDELRRSNADTERVQGLLDVAREQIDTLRRERDELLARQALLVAKFTRGEQITLADITGQSALDRELDELEDTFTA</sequence>
<proteinExistence type="predicted"/>
<feature type="coiled-coil region" evidence="1">
    <location>
        <begin position="81"/>
        <end position="108"/>
    </location>
</feature>
<keyword evidence="2" id="KW-1133">Transmembrane helix</keyword>
<accession>A0AAU6R778</accession>
<organism evidence="3">
    <name type="scientific">Micrococcus phage Kurnik</name>
    <dbReference type="NCBI Taxonomy" id="3092208"/>
    <lineage>
        <taxon>Viruses</taxon>
        <taxon>Duplodnaviria</taxon>
        <taxon>Heunggongvirae</taxon>
        <taxon>Uroviricota</taxon>
        <taxon>Caudoviricetes</taxon>
    </lineage>
</organism>
<evidence type="ECO:0000256" key="1">
    <source>
        <dbReference type="SAM" id="Coils"/>
    </source>
</evidence>
<keyword evidence="2" id="KW-0812">Transmembrane</keyword>
<protein>
    <submittedName>
        <fullName evidence="3">Membrane protein</fullName>
    </submittedName>
</protein>
<keyword evidence="2" id="KW-0472">Membrane</keyword>
<evidence type="ECO:0000256" key="2">
    <source>
        <dbReference type="SAM" id="Phobius"/>
    </source>
</evidence>
<name>A0AAU6R778_9CAUD</name>
<dbReference type="EMBL" id="OR756649">
    <property type="protein sequence ID" value="WZE63480.1"/>
    <property type="molecule type" value="Genomic_DNA"/>
</dbReference>
<reference evidence="3" key="1">
    <citation type="submission" date="2023-10" db="EMBL/GenBank/DDBJ databases">
        <title>Two new lytic phages for Micrococcus sp. strain 1402.</title>
        <authorList>
            <person name="Petrzik K."/>
        </authorList>
    </citation>
    <scope>NUCLEOTIDE SEQUENCE</scope>
</reference>